<organism evidence="3 4">
    <name type="scientific">Helicobacter pylori</name>
    <name type="common">Campylobacter pylori</name>
    <dbReference type="NCBI Taxonomy" id="210"/>
    <lineage>
        <taxon>Bacteria</taxon>
        <taxon>Pseudomonadati</taxon>
        <taxon>Campylobacterota</taxon>
        <taxon>Epsilonproteobacteria</taxon>
        <taxon>Campylobacterales</taxon>
        <taxon>Helicobacteraceae</taxon>
        <taxon>Helicobacter</taxon>
    </lineage>
</organism>
<keyword evidence="2" id="KW-0812">Transmembrane</keyword>
<sequence>METKEKEKDEKLEKIIALLCKEGDLSSQKDRIIKEFKEIYQGEYRHKYSKITTIILSSTRDKEQAFMTLTQNIRILKEAKDDKEIEAIKPKLEKLYDHMNLECIRLQDFDEKMSRVKDVSNKLDDLNKNYKKLSEELNKQQTQYITILGIFASIVLTFVVGLAFSTSVLSNIDKANAYRLVFVMAFIALFFGNILYLLFSFLSRISLSKERKDTQENFCKKSMFCFNLIVIILFVIGFCGELHIIQRLVSIYNIKLSF</sequence>
<reference evidence="3 4" key="1">
    <citation type="submission" date="2014-04" db="EMBL/GenBank/DDBJ databases">
        <title>Detecting global and local adaptation in a worldwide sample of Helicobacter pylori genomes.</title>
        <authorList>
            <person name="Montano V."/>
            <person name="Didelot X."/>
            <person name="Foll M."/>
            <person name="Linz B."/>
            <person name="Reinhardt R."/>
            <person name="Suerbaum S."/>
            <person name="Moodley Y."/>
            <person name="Jensen J.D."/>
        </authorList>
    </citation>
    <scope>NUCLEOTIDE SEQUENCE [LARGE SCALE GENOMIC DNA]</scope>
    <source>
        <strain evidence="3 4">K26A1</strain>
    </source>
</reference>
<dbReference type="PATRIC" id="fig|210.2441.peg.1378"/>
<name>A0A1A9HEK8_HELPX</name>
<proteinExistence type="predicted"/>
<evidence type="ECO:0000313" key="4">
    <source>
        <dbReference type="Proteomes" id="UP000078062"/>
    </source>
</evidence>
<gene>
    <name evidence="3" type="ORF">AA977_06725</name>
</gene>
<dbReference type="Proteomes" id="UP000078062">
    <property type="component" value="Chromosome"/>
</dbReference>
<feature type="coiled-coil region" evidence="1">
    <location>
        <begin position="109"/>
        <end position="143"/>
    </location>
</feature>
<protein>
    <submittedName>
        <fullName evidence="3">Uncharacterized protein</fullName>
    </submittedName>
</protein>
<feature type="transmembrane region" description="Helical" evidence="2">
    <location>
        <begin position="177"/>
        <end position="202"/>
    </location>
</feature>
<evidence type="ECO:0000313" key="3">
    <source>
        <dbReference type="EMBL" id="ANH48816.1"/>
    </source>
</evidence>
<accession>A0A1A9HEK8</accession>
<feature type="transmembrane region" description="Helical" evidence="2">
    <location>
        <begin position="144"/>
        <end position="165"/>
    </location>
</feature>
<dbReference type="EMBL" id="CP011486">
    <property type="protein sequence ID" value="ANH48816.1"/>
    <property type="molecule type" value="Genomic_DNA"/>
</dbReference>
<evidence type="ECO:0000256" key="2">
    <source>
        <dbReference type="SAM" id="Phobius"/>
    </source>
</evidence>
<feature type="transmembrane region" description="Helical" evidence="2">
    <location>
        <begin position="223"/>
        <end position="245"/>
    </location>
</feature>
<evidence type="ECO:0000256" key="1">
    <source>
        <dbReference type="SAM" id="Coils"/>
    </source>
</evidence>
<dbReference type="RefSeq" id="WP_064435037.1">
    <property type="nucleotide sequence ID" value="NZ_CP011486.1"/>
</dbReference>
<keyword evidence="2" id="KW-1133">Transmembrane helix</keyword>
<keyword evidence="2" id="KW-0472">Membrane</keyword>
<keyword evidence="1" id="KW-0175">Coiled coil</keyword>
<dbReference type="AlphaFoldDB" id="A0A1A9HEK8"/>